<dbReference type="PANTHER" id="PTHR33099">
    <property type="entry name" value="FE2OG DIOXYGENASE DOMAIN-CONTAINING PROTEIN"/>
    <property type="match status" value="1"/>
</dbReference>
<reference evidence="1" key="1">
    <citation type="journal article" date="2020" name="Stud. Mycol.">
        <title>101 Dothideomycetes genomes: a test case for predicting lifestyles and emergence of pathogens.</title>
        <authorList>
            <person name="Haridas S."/>
            <person name="Albert R."/>
            <person name="Binder M."/>
            <person name="Bloem J."/>
            <person name="Labutti K."/>
            <person name="Salamov A."/>
            <person name="Andreopoulos B."/>
            <person name="Baker S."/>
            <person name="Barry K."/>
            <person name="Bills G."/>
            <person name="Bluhm B."/>
            <person name="Cannon C."/>
            <person name="Castanera R."/>
            <person name="Culley D."/>
            <person name="Daum C."/>
            <person name="Ezra D."/>
            <person name="Gonzalez J."/>
            <person name="Henrissat B."/>
            <person name="Kuo A."/>
            <person name="Liang C."/>
            <person name="Lipzen A."/>
            <person name="Lutzoni F."/>
            <person name="Magnuson J."/>
            <person name="Mondo S."/>
            <person name="Nolan M."/>
            <person name="Ohm R."/>
            <person name="Pangilinan J."/>
            <person name="Park H.-J."/>
            <person name="Ramirez L."/>
            <person name="Alfaro M."/>
            <person name="Sun H."/>
            <person name="Tritt A."/>
            <person name="Yoshinaga Y."/>
            <person name="Zwiers L.-H."/>
            <person name="Turgeon B."/>
            <person name="Goodwin S."/>
            <person name="Spatafora J."/>
            <person name="Crous P."/>
            <person name="Grigoriev I."/>
        </authorList>
    </citation>
    <scope>NUCLEOTIDE SEQUENCE</scope>
    <source>
        <strain evidence="1">CBS 113818</strain>
    </source>
</reference>
<dbReference type="Proteomes" id="UP000799424">
    <property type="component" value="Unassembled WGS sequence"/>
</dbReference>
<dbReference type="Gene3D" id="2.60.120.620">
    <property type="entry name" value="q2cbj1_9rhob like domain"/>
    <property type="match status" value="1"/>
</dbReference>
<dbReference type="OrthoDB" id="27483at2759"/>
<evidence type="ECO:0008006" key="3">
    <source>
        <dbReference type="Google" id="ProtNLM"/>
    </source>
</evidence>
<dbReference type="AlphaFoldDB" id="A0A6A6ZMK6"/>
<gene>
    <name evidence="1" type="ORF">CC86DRAFT_458759</name>
</gene>
<dbReference type="PANTHER" id="PTHR33099:SF7">
    <property type="entry name" value="MYND-TYPE DOMAIN-CONTAINING PROTEIN"/>
    <property type="match status" value="1"/>
</dbReference>
<proteinExistence type="predicted"/>
<sequence length="159" mass="17504">MKARVNRKVMAGYRSFTDLPPIIISDDEDDAESLDVNVIGTVGLPLSLRDAQAIASIAKRSPFGKGVETVIDESVRKTWELDAAEFHCRNPAWNGYLDTLAKQALKGLGVELLSNVQPYKSLLYGPGAFFKVHRDMEKIPGMFGTLVVYLSSTLVVRCT</sequence>
<evidence type="ECO:0000313" key="2">
    <source>
        <dbReference type="Proteomes" id="UP000799424"/>
    </source>
</evidence>
<accession>A0A6A6ZMK6</accession>
<evidence type="ECO:0000313" key="1">
    <source>
        <dbReference type="EMBL" id="KAF2822300.1"/>
    </source>
</evidence>
<keyword evidence="2" id="KW-1185">Reference proteome</keyword>
<protein>
    <recommendedName>
        <fullName evidence="3">Prolyl 4-hydroxylase alpha subunit Fe(2+) 2OG dioxygenase domain-containing protein</fullName>
    </recommendedName>
</protein>
<dbReference type="EMBL" id="MU006235">
    <property type="protein sequence ID" value="KAF2822300.1"/>
    <property type="molecule type" value="Genomic_DNA"/>
</dbReference>
<organism evidence="1 2">
    <name type="scientific">Ophiobolus disseminans</name>
    <dbReference type="NCBI Taxonomy" id="1469910"/>
    <lineage>
        <taxon>Eukaryota</taxon>
        <taxon>Fungi</taxon>
        <taxon>Dikarya</taxon>
        <taxon>Ascomycota</taxon>
        <taxon>Pezizomycotina</taxon>
        <taxon>Dothideomycetes</taxon>
        <taxon>Pleosporomycetidae</taxon>
        <taxon>Pleosporales</taxon>
        <taxon>Pleosporineae</taxon>
        <taxon>Phaeosphaeriaceae</taxon>
        <taxon>Ophiobolus</taxon>
    </lineage>
</organism>
<name>A0A6A6ZMK6_9PLEO</name>